<dbReference type="RefSeq" id="WP_162936060.1">
    <property type="nucleotide sequence ID" value="NZ_LT009776.1"/>
</dbReference>
<protein>
    <recommendedName>
        <fullName evidence="2">SecDF P1 head subdomain domain-containing protein</fullName>
    </recommendedName>
</protein>
<sequence length="534" mass="56939">MIKNHCLWEAFGAEPGIDSMKSTCQVLKNRNRRETQIRTNATRRSIGLVPSLFLAAGLIFQTTMAASPTQAAESVTVPPYEPAVGTEHHYRVQKTTETDMSLWFDKPEASSVVMRGDFRQSATVLSRNDEGMRMKWRLSADIPPDATGAADSYAMNAMFRNSLAAYGVEELEFDADPSGAPAALVGADQIIANMEMLLSTSSSDNTASRMLQTVKGNPLVVINVLAPESMILALGQSSEAFTTDIGQEWTVAGSEELKGVLVPTSTVWKLEAADKARQTATFSATVTYDPAALLQSQQSSIDGMIASFADRAKQLTDAQLAQARSAGKSRTVTYVNSTRDGSTIEVLENTVASVGGMKVTVGVHIWREDQPPVLPAPHAWTAETLSGQRVEPLPKNNTQASIDLDQYRPKADADTASSPNQNEGGKTPADSGGDIAPISLKVAKVKTSVDPVAGPAVEIALTPESAKAFEDFTRAALGQKTQLLVDGDVIFEPVVREPIMGGSVTISGLDSAQALAVERKLSSSEATIIVRLAP</sequence>
<comment type="caution">
    <text evidence="3">The sequence shown here is derived from an EMBL/GenBank/DDBJ whole genome shotgun (WGS) entry which is preliminary data.</text>
</comment>
<reference evidence="3" key="1">
    <citation type="submission" date="2016-01" db="EMBL/GenBank/DDBJ databases">
        <authorList>
            <person name="Regsiter A."/>
            <person name="william w."/>
        </authorList>
    </citation>
    <scope>NUCLEOTIDE SEQUENCE</scope>
    <source>
        <strain evidence="3">NCPPB 1641</strain>
    </source>
</reference>
<keyword evidence="4" id="KW-1185">Reference proteome</keyword>
<dbReference type="EMBL" id="FCNP01000033">
    <property type="protein sequence ID" value="CVI58863.1"/>
    <property type="molecule type" value="Genomic_DNA"/>
</dbReference>
<evidence type="ECO:0000313" key="4">
    <source>
        <dbReference type="Proteomes" id="UP000192140"/>
    </source>
</evidence>
<dbReference type="AlphaFoldDB" id="A0A1S7TW98"/>
<evidence type="ECO:0000313" key="3">
    <source>
        <dbReference type="EMBL" id="CVI58863.1"/>
    </source>
</evidence>
<evidence type="ECO:0000259" key="2">
    <source>
        <dbReference type="Pfam" id="PF22599"/>
    </source>
</evidence>
<dbReference type="Proteomes" id="UP000192140">
    <property type="component" value="Unassembled WGS sequence"/>
</dbReference>
<feature type="compositionally biased region" description="Polar residues" evidence="1">
    <location>
        <begin position="415"/>
        <end position="424"/>
    </location>
</feature>
<evidence type="ECO:0000256" key="1">
    <source>
        <dbReference type="SAM" id="MobiDB-lite"/>
    </source>
</evidence>
<dbReference type="Pfam" id="PF22599">
    <property type="entry name" value="SecDF_P1_head"/>
    <property type="match status" value="1"/>
</dbReference>
<feature type="domain" description="SecDF P1 head subdomain" evidence="2">
    <location>
        <begin position="442"/>
        <end position="514"/>
    </location>
</feature>
<dbReference type="Gene3D" id="3.30.1360.200">
    <property type="match status" value="1"/>
</dbReference>
<feature type="region of interest" description="Disordered" evidence="1">
    <location>
        <begin position="401"/>
        <end position="433"/>
    </location>
</feature>
<accession>A0A1S7TW98</accession>
<proteinExistence type="predicted"/>
<dbReference type="InterPro" id="IPR054384">
    <property type="entry name" value="SecDF_P1_head"/>
</dbReference>
<name>A0A1S7TW98_9HYPH</name>
<gene>
    <name evidence="3" type="ORF">AGR7A_Lc120292</name>
</gene>
<organism evidence="3 4">
    <name type="scientific">Agrobacterium deltaense NCPPB 1641</name>
    <dbReference type="NCBI Taxonomy" id="1183425"/>
    <lineage>
        <taxon>Bacteria</taxon>
        <taxon>Pseudomonadati</taxon>
        <taxon>Pseudomonadota</taxon>
        <taxon>Alphaproteobacteria</taxon>
        <taxon>Hyphomicrobiales</taxon>
        <taxon>Rhizobiaceae</taxon>
        <taxon>Rhizobium/Agrobacterium group</taxon>
        <taxon>Agrobacterium</taxon>
    </lineage>
</organism>